<keyword evidence="3" id="KW-1003">Cell membrane</keyword>
<evidence type="ECO:0000313" key="11">
    <source>
        <dbReference type="EMBL" id="SCL58329.1"/>
    </source>
</evidence>
<feature type="transmembrane region" description="Helical" evidence="8">
    <location>
        <begin position="20"/>
        <end position="41"/>
    </location>
</feature>
<dbReference type="STRING" id="227316.GA0070604_3808"/>
<dbReference type="PANTHER" id="PTHR30614">
    <property type="entry name" value="MEMBRANE COMPONENT OF AMINO ACID ABC TRANSPORTER"/>
    <property type="match status" value="1"/>
</dbReference>
<feature type="region of interest" description="Disordered" evidence="9">
    <location>
        <begin position="219"/>
        <end position="238"/>
    </location>
</feature>
<dbReference type="RefSeq" id="WP_091119912.1">
    <property type="nucleotide sequence ID" value="NZ_FMHY01000002.1"/>
</dbReference>
<dbReference type="AlphaFoldDB" id="A0A1C6UWZ8"/>
<dbReference type="Proteomes" id="UP000199696">
    <property type="component" value="Unassembled WGS sequence"/>
</dbReference>
<accession>A0A1C6UWZ8</accession>
<comment type="similarity">
    <text evidence="8">Belongs to the binding-protein-dependent transport system permease family.</text>
</comment>
<dbReference type="Pfam" id="PF00528">
    <property type="entry name" value="BPD_transp_1"/>
    <property type="match status" value="1"/>
</dbReference>
<evidence type="ECO:0000256" key="7">
    <source>
        <dbReference type="ARBA" id="ARBA00023136"/>
    </source>
</evidence>
<dbReference type="InterPro" id="IPR000515">
    <property type="entry name" value="MetI-like"/>
</dbReference>
<name>A0A1C6UWZ8_9ACTN</name>
<keyword evidence="6 8" id="KW-1133">Transmembrane helix</keyword>
<dbReference type="Gene3D" id="1.10.3720.10">
    <property type="entry name" value="MetI-like"/>
    <property type="match status" value="1"/>
</dbReference>
<sequence>MTLDLTKEWLPRLLEGMKYTVAITIGAFILALLLGLVIAMMRLNRRRWYLYVPATIYVEVLRGTPLILQLFFAYFALPAMGIQFSPLTAAILGLGANTSAYLSEIFRGAIRTVDRGQWEASAALAMDWPTMMRSVILPQAMRIALPPTGNYAVSLFKDSALASTVSVAELLFTGQVIGSETFRYMEVYAVIGFLYLAVSYPTSLLLRRLEAHLELSRPRPRKKSSVPAPVEAEKEPVA</sequence>
<evidence type="ECO:0000256" key="4">
    <source>
        <dbReference type="ARBA" id="ARBA00022692"/>
    </source>
</evidence>
<dbReference type="InterPro" id="IPR010065">
    <property type="entry name" value="AA_ABC_transptr_permease_3TM"/>
</dbReference>
<dbReference type="CDD" id="cd06261">
    <property type="entry name" value="TM_PBP2"/>
    <property type="match status" value="1"/>
</dbReference>
<keyword evidence="5" id="KW-0029">Amino-acid transport</keyword>
<dbReference type="PANTHER" id="PTHR30614:SF0">
    <property type="entry name" value="L-CYSTINE TRANSPORT SYSTEM PERMEASE PROTEIN TCYL"/>
    <property type="match status" value="1"/>
</dbReference>
<evidence type="ECO:0000259" key="10">
    <source>
        <dbReference type="PROSITE" id="PS50928"/>
    </source>
</evidence>
<evidence type="ECO:0000256" key="6">
    <source>
        <dbReference type="ARBA" id="ARBA00022989"/>
    </source>
</evidence>
<gene>
    <name evidence="11" type="ORF">GA0070604_3808</name>
</gene>
<keyword evidence="12" id="KW-1185">Reference proteome</keyword>
<proteinExistence type="inferred from homology"/>
<protein>
    <submittedName>
        <fullName evidence="11">Amino acid ABC transporter membrane protein, PAAT family</fullName>
    </submittedName>
</protein>
<dbReference type="NCBIfam" id="TIGR01726">
    <property type="entry name" value="HEQRo_perm_3TM"/>
    <property type="match status" value="1"/>
</dbReference>
<keyword evidence="7 8" id="KW-0472">Membrane</keyword>
<dbReference type="SUPFAM" id="SSF161098">
    <property type="entry name" value="MetI-like"/>
    <property type="match status" value="1"/>
</dbReference>
<dbReference type="PROSITE" id="PS50928">
    <property type="entry name" value="ABC_TM1"/>
    <property type="match status" value="1"/>
</dbReference>
<dbReference type="OrthoDB" id="9814902at2"/>
<evidence type="ECO:0000256" key="8">
    <source>
        <dbReference type="RuleBase" id="RU363032"/>
    </source>
</evidence>
<evidence type="ECO:0000313" key="12">
    <source>
        <dbReference type="Proteomes" id="UP000199696"/>
    </source>
</evidence>
<dbReference type="GO" id="GO:0022857">
    <property type="term" value="F:transmembrane transporter activity"/>
    <property type="evidence" value="ECO:0007669"/>
    <property type="project" value="InterPro"/>
</dbReference>
<organism evidence="11 12">
    <name type="scientific">Micromonospora eburnea</name>
    <dbReference type="NCBI Taxonomy" id="227316"/>
    <lineage>
        <taxon>Bacteria</taxon>
        <taxon>Bacillati</taxon>
        <taxon>Actinomycetota</taxon>
        <taxon>Actinomycetes</taxon>
        <taxon>Micromonosporales</taxon>
        <taxon>Micromonosporaceae</taxon>
        <taxon>Micromonospora</taxon>
    </lineage>
</organism>
<reference evidence="12" key="1">
    <citation type="submission" date="2016-06" db="EMBL/GenBank/DDBJ databases">
        <authorList>
            <person name="Varghese N."/>
            <person name="Submissions Spin"/>
        </authorList>
    </citation>
    <scope>NUCLEOTIDE SEQUENCE [LARGE SCALE GENOMIC DNA]</scope>
    <source>
        <strain evidence="12">DSM 44814</strain>
    </source>
</reference>
<dbReference type="InterPro" id="IPR043429">
    <property type="entry name" value="ArtM/GltK/GlnP/TcyL/YhdX-like"/>
</dbReference>
<feature type="transmembrane region" description="Helical" evidence="8">
    <location>
        <begin position="48"/>
        <end position="77"/>
    </location>
</feature>
<evidence type="ECO:0000256" key="2">
    <source>
        <dbReference type="ARBA" id="ARBA00022448"/>
    </source>
</evidence>
<dbReference type="GO" id="GO:0006865">
    <property type="term" value="P:amino acid transport"/>
    <property type="evidence" value="ECO:0007669"/>
    <property type="project" value="UniProtKB-KW"/>
</dbReference>
<evidence type="ECO:0000256" key="1">
    <source>
        <dbReference type="ARBA" id="ARBA00004651"/>
    </source>
</evidence>
<dbReference type="EMBL" id="FMHY01000002">
    <property type="protein sequence ID" value="SCL58329.1"/>
    <property type="molecule type" value="Genomic_DNA"/>
</dbReference>
<feature type="domain" description="ABC transmembrane type-1" evidence="10">
    <location>
        <begin position="17"/>
        <end position="206"/>
    </location>
</feature>
<evidence type="ECO:0000256" key="3">
    <source>
        <dbReference type="ARBA" id="ARBA00022475"/>
    </source>
</evidence>
<comment type="subcellular location">
    <subcellularLocation>
        <location evidence="1 8">Cell membrane</location>
        <topology evidence="1 8">Multi-pass membrane protein</topology>
    </subcellularLocation>
</comment>
<keyword evidence="2 8" id="KW-0813">Transport</keyword>
<evidence type="ECO:0000256" key="9">
    <source>
        <dbReference type="SAM" id="MobiDB-lite"/>
    </source>
</evidence>
<dbReference type="GO" id="GO:0043190">
    <property type="term" value="C:ATP-binding cassette (ABC) transporter complex"/>
    <property type="evidence" value="ECO:0007669"/>
    <property type="project" value="InterPro"/>
</dbReference>
<dbReference type="InterPro" id="IPR035906">
    <property type="entry name" value="MetI-like_sf"/>
</dbReference>
<keyword evidence="4 8" id="KW-0812">Transmembrane</keyword>
<evidence type="ECO:0000256" key="5">
    <source>
        <dbReference type="ARBA" id="ARBA00022970"/>
    </source>
</evidence>